<organism evidence="3 4">
    <name type="scientific">Adhaeretor mobilis</name>
    <dbReference type="NCBI Taxonomy" id="1930276"/>
    <lineage>
        <taxon>Bacteria</taxon>
        <taxon>Pseudomonadati</taxon>
        <taxon>Planctomycetota</taxon>
        <taxon>Planctomycetia</taxon>
        <taxon>Pirellulales</taxon>
        <taxon>Lacipirellulaceae</taxon>
        <taxon>Adhaeretor</taxon>
    </lineage>
</organism>
<dbReference type="AlphaFoldDB" id="A0A517N228"/>
<reference evidence="3 4" key="1">
    <citation type="submission" date="2019-02" db="EMBL/GenBank/DDBJ databases">
        <title>Deep-cultivation of Planctomycetes and their phenomic and genomic characterization uncovers novel biology.</title>
        <authorList>
            <person name="Wiegand S."/>
            <person name="Jogler M."/>
            <person name="Boedeker C."/>
            <person name="Pinto D."/>
            <person name="Vollmers J."/>
            <person name="Rivas-Marin E."/>
            <person name="Kohn T."/>
            <person name="Peeters S.H."/>
            <person name="Heuer A."/>
            <person name="Rast P."/>
            <person name="Oberbeckmann S."/>
            <person name="Bunk B."/>
            <person name="Jeske O."/>
            <person name="Meyerdierks A."/>
            <person name="Storesund J.E."/>
            <person name="Kallscheuer N."/>
            <person name="Luecker S."/>
            <person name="Lage O.M."/>
            <person name="Pohl T."/>
            <person name="Merkel B.J."/>
            <person name="Hornburger P."/>
            <person name="Mueller R.-W."/>
            <person name="Bruemmer F."/>
            <person name="Labrenz M."/>
            <person name="Spormann A.M."/>
            <person name="Op den Camp H."/>
            <person name="Overmann J."/>
            <person name="Amann R."/>
            <person name="Jetten M.S.M."/>
            <person name="Mascher T."/>
            <person name="Medema M.H."/>
            <person name="Devos D.P."/>
            <person name="Kaster A.-K."/>
            <person name="Ovreas L."/>
            <person name="Rohde M."/>
            <person name="Galperin M.Y."/>
            <person name="Jogler C."/>
        </authorList>
    </citation>
    <scope>NUCLEOTIDE SEQUENCE [LARGE SCALE GENOMIC DNA]</scope>
    <source>
        <strain evidence="3 4">HG15A2</strain>
    </source>
</reference>
<protein>
    <submittedName>
        <fullName evidence="3">Uncharacterized protein</fullName>
    </submittedName>
</protein>
<keyword evidence="1" id="KW-0547">Nucleotide-binding</keyword>
<dbReference type="SUPFAM" id="SSF50465">
    <property type="entry name" value="EF-Tu/eEF-1alpha/eIF2-gamma C-terminal domain"/>
    <property type="match status" value="1"/>
</dbReference>
<accession>A0A517N228</accession>
<gene>
    <name evidence="3" type="ORF">HG15A2_45420</name>
</gene>
<proteinExistence type="predicted"/>
<dbReference type="OrthoDB" id="1178194at2"/>
<dbReference type="KEGG" id="amob:HG15A2_45420"/>
<name>A0A517N228_9BACT</name>
<evidence type="ECO:0000256" key="1">
    <source>
        <dbReference type="ARBA" id="ARBA00022741"/>
    </source>
</evidence>
<evidence type="ECO:0000256" key="2">
    <source>
        <dbReference type="ARBA" id="ARBA00023134"/>
    </source>
</evidence>
<evidence type="ECO:0000313" key="3">
    <source>
        <dbReference type="EMBL" id="QDT01200.1"/>
    </source>
</evidence>
<evidence type="ECO:0000313" key="4">
    <source>
        <dbReference type="Proteomes" id="UP000319852"/>
    </source>
</evidence>
<sequence length="116" mass="12705">MLPIVRAKVTFLSHDFGGRTRLPDLSSGQYMPHLVIQSPDVRAATVVEGNVIVDDYLGVRFLAGPPEIIRDEAYDCEFELMYHPNVNYDAVQEGATFTVREGGTVIGFGTVTGRCG</sequence>
<dbReference type="Proteomes" id="UP000319852">
    <property type="component" value="Chromosome"/>
</dbReference>
<dbReference type="InterPro" id="IPR009001">
    <property type="entry name" value="Transl_elong_EF1A/Init_IF2_C"/>
</dbReference>
<dbReference type="GO" id="GO:0005525">
    <property type="term" value="F:GTP binding"/>
    <property type="evidence" value="ECO:0007669"/>
    <property type="project" value="UniProtKB-KW"/>
</dbReference>
<dbReference type="EMBL" id="CP036263">
    <property type="protein sequence ID" value="QDT01200.1"/>
    <property type="molecule type" value="Genomic_DNA"/>
</dbReference>
<dbReference type="RefSeq" id="WP_145063224.1">
    <property type="nucleotide sequence ID" value="NZ_CP036263.1"/>
</dbReference>
<keyword evidence="4" id="KW-1185">Reference proteome</keyword>
<keyword evidence="2" id="KW-0342">GTP-binding</keyword>
<dbReference type="Gene3D" id="2.40.30.10">
    <property type="entry name" value="Translation factors"/>
    <property type="match status" value="1"/>
</dbReference>